<dbReference type="PANTHER" id="PTHR30012">
    <property type="entry name" value="GENERAL SECRETION PATHWAY PROTEIN"/>
    <property type="match status" value="1"/>
</dbReference>
<gene>
    <name evidence="9" type="ORF">NATSA_04400</name>
</gene>
<dbReference type="Pfam" id="PF00482">
    <property type="entry name" value="T2SSF"/>
    <property type="match status" value="2"/>
</dbReference>
<dbReference type="InterPro" id="IPR018076">
    <property type="entry name" value="T2SS_GspF_dom"/>
</dbReference>
<feature type="transmembrane region" description="Helical" evidence="7">
    <location>
        <begin position="263"/>
        <end position="281"/>
    </location>
</feature>
<accession>A0A8J7UU05</accession>
<keyword evidence="6 7" id="KW-0472">Membrane</keyword>
<evidence type="ECO:0000256" key="3">
    <source>
        <dbReference type="ARBA" id="ARBA00022475"/>
    </source>
</evidence>
<comment type="subcellular location">
    <subcellularLocation>
        <location evidence="1">Cell membrane</location>
        <topology evidence="1">Multi-pass membrane protein</topology>
    </subcellularLocation>
</comment>
<proteinExistence type="inferred from homology"/>
<dbReference type="Proteomes" id="UP000673975">
    <property type="component" value="Unassembled WGS sequence"/>
</dbReference>
<evidence type="ECO:0000259" key="8">
    <source>
        <dbReference type="Pfam" id="PF00482"/>
    </source>
</evidence>
<keyword evidence="5 7" id="KW-1133">Transmembrane helix</keyword>
<evidence type="ECO:0000256" key="4">
    <source>
        <dbReference type="ARBA" id="ARBA00022692"/>
    </source>
</evidence>
<feature type="domain" description="Type II secretion system protein GspF" evidence="8">
    <location>
        <begin position="109"/>
        <end position="232"/>
    </location>
</feature>
<evidence type="ECO:0000256" key="5">
    <source>
        <dbReference type="ARBA" id="ARBA00022989"/>
    </source>
</evidence>
<name>A0A8J7UU05_9BACT</name>
<evidence type="ECO:0000256" key="2">
    <source>
        <dbReference type="ARBA" id="ARBA00005745"/>
    </source>
</evidence>
<evidence type="ECO:0000256" key="6">
    <source>
        <dbReference type="ARBA" id="ARBA00023136"/>
    </source>
</evidence>
<keyword evidence="3" id="KW-1003">Cell membrane</keyword>
<comment type="caution">
    <text evidence="9">The sequence shown here is derived from an EMBL/GenBank/DDBJ whole genome shotgun (WGS) entry which is preliminary data.</text>
</comment>
<keyword evidence="4 7" id="KW-0812">Transmembrane</keyword>
<reference evidence="9" key="1">
    <citation type="submission" date="2021-02" db="EMBL/GenBank/DDBJ databases">
        <title>Natronogracilivirga saccharolytica gen. nov. sp. nov. a new anaerobic, haloalkiliphilic carbohydrate-fermenting bacterium from soda lake and proposing of Cyclonatronumiaceae fam. nov. in the phylum Balneolaeota.</title>
        <authorList>
            <person name="Zhilina T.N."/>
            <person name="Sorokin D.Y."/>
            <person name="Zavarzina D.G."/>
            <person name="Toshchakov S.V."/>
            <person name="Kublanov I.V."/>
        </authorList>
    </citation>
    <scope>NUCLEOTIDE SEQUENCE</scope>
    <source>
        <strain evidence="9">Z-1702</strain>
    </source>
</reference>
<comment type="similarity">
    <text evidence="2">Belongs to the GSP F family.</text>
</comment>
<feature type="transmembrane region" description="Helical" evidence="7">
    <location>
        <begin position="209"/>
        <end position="231"/>
    </location>
</feature>
<dbReference type="InterPro" id="IPR003004">
    <property type="entry name" value="GspF/PilC"/>
</dbReference>
<dbReference type="GO" id="GO:0005886">
    <property type="term" value="C:plasma membrane"/>
    <property type="evidence" value="ECO:0007669"/>
    <property type="project" value="UniProtKB-SubCell"/>
</dbReference>
<evidence type="ECO:0000313" key="9">
    <source>
        <dbReference type="EMBL" id="MBP3191900.1"/>
    </source>
</evidence>
<keyword evidence="10" id="KW-1185">Reference proteome</keyword>
<evidence type="ECO:0000313" key="10">
    <source>
        <dbReference type="Proteomes" id="UP000673975"/>
    </source>
</evidence>
<dbReference type="Gene3D" id="1.20.81.30">
    <property type="entry name" value="Type II secretion system (T2SS), domain F"/>
    <property type="match status" value="2"/>
</dbReference>
<organism evidence="9 10">
    <name type="scientific">Natronogracilivirga saccharolytica</name>
    <dbReference type="NCBI Taxonomy" id="2812953"/>
    <lineage>
        <taxon>Bacteria</taxon>
        <taxon>Pseudomonadati</taxon>
        <taxon>Balneolota</taxon>
        <taxon>Balneolia</taxon>
        <taxon>Balneolales</taxon>
        <taxon>Cyclonatronaceae</taxon>
        <taxon>Natronogracilivirga</taxon>
    </lineage>
</organism>
<protein>
    <submittedName>
        <fullName evidence="9">Type II secretion system F family protein</fullName>
    </submittedName>
</protein>
<dbReference type="EMBL" id="JAFIDN010000003">
    <property type="protein sequence ID" value="MBP3191900.1"/>
    <property type="molecule type" value="Genomic_DNA"/>
</dbReference>
<dbReference type="RefSeq" id="WP_210510801.1">
    <property type="nucleotide sequence ID" value="NZ_JAFIDN010000003.1"/>
</dbReference>
<dbReference type="AlphaFoldDB" id="A0A8J7UU05"/>
<feature type="domain" description="Type II secretion system protein GspF" evidence="8">
    <location>
        <begin position="312"/>
        <end position="431"/>
    </location>
</feature>
<sequence length="442" mass="50557">MPEFRFQGINPQGKLVKSEFKAPSKKVAKARVDKLVKSRNLKKKSLDQKDMYIYRVRKNGKGSIEGEQEAFSKEELERALVKMGYKVDSVKRKWLDLKGGVPNKEVVTFIRLSADLLRQKLPFDQILNLLHEDTHNKRMREVIREIQKDLRDGKEGTEVYDKHRKIFGQFACYMLSVASTSGNMAQVFDSTAKFMERDADFKKNMRRALMMPVIAFIAVVGVVLFYVAYIFPEMAEMFLEFDIVLPPMTAATLDFSNWIQRHWILITLAHVMPVVGFIMFIRTPQGKLWFDKHVIKIPVMGDLLHKTSIEIFSRVFYTLYSGAGQNIEVIRVASEACRNTYIEKQVKEVAIRKMVEDGAGLIESMEATMVFPQTALSRFRLGAESGALKENSKQLAEYYEIQTTYKMDNVIDLVNLGINMLIMIALVYITVVSSEAALISPG</sequence>
<evidence type="ECO:0000256" key="7">
    <source>
        <dbReference type="SAM" id="Phobius"/>
    </source>
</evidence>
<evidence type="ECO:0000256" key="1">
    <source>
        <dbReference type="ARBA" id="ARBA00004651"/>
    </source>
</evidence>
<dbReference type="InterPro" id="IPR042094">
    <property type="entry name" value="T2SS_GspF_sf"/>
</dbReference>
<dbReference type="PANTHER" id="PTHR30012:SF0">
    <property type="entry name" value="TYPE II SECRETION SYSTEM PROTEIN F-RELATED"/>
    <property type="match status" value="1"/>
</dbReference>
<feature type="transmembrane region" description="Helical" evidence="7">
    <location>
        <begin position="416"/>
        <end position="439"/>
    </location>
</feature>